<dbReference type="AlphaFoldDB" id="A0A8B6HFY3"/>
<sequence length="353" mass="39652">MFLIVDEIQIRTLNTGNTDYYTNPNIFEDYTSLSDYHMFPSENQSVRFTIEACHDAYILFSAAFDVESHDFYEICLGGSGNQETYLRRKYNDANPFKISTPDILGCTEKSTFEIRWTIEGTIHIAKESAVGTETIIDVKNSTQLLIRGVGIRTAWGSDGLGSFESATIFGGLYCGVPSTYGSMNVLPIAIKRSRIVCLFKCSPNSACRGVHFHEETNECELVSVGQVIDQSIRSGACLDEIWIKTLDSGEVDATKTEDVFNYYTNLSVYHIFPSQNKFRFSVKACHDAFILLSAAKNLQSQDFYEICIGARNNTRTVLRRNFSPNNVVSNRKPGTLNCTEKTTFLWNGKSTIK</sequence>
<proteinExistence type="predicted"/>
<evidence type="ECO:0000313" key="2">
    <source>
        <dbReference type="EMBL" id="VDI79325.1"/>
    </source>
</evidence>
<evidence type="ECO:0000313" key="3">
    <source>
        <dbReference type="Proteomes" id="UP000596742"/>
    </source>
</evidence>
<dbReference type="PANTHER" id="PTHR36695">
    <property type="entry name" value="AGAP008648-PA"/>
    <property type="match status" value="1"/>
</dbReference>
<feature type="domain" description="Farnesoic acid O-methyl transferase" evidence="1">
    <location>
        <begin position="38"/>
        <end position="159"/>
    </location>
</feature>
<name>A0A8B6HFY3_MYTGA</name>
<dbReference type="PANTHER" id="PTHR36695:SF12">
    <property type="entry name" value="AGAP008648-PA"/>
    <property type="match status" value="1"/>
</dbReference>
<evidence type="ECO:0000259" key="1">
    <source>
        <dbReference type="Pfam" id="PF12248"/>
    </source>
</evidence>
<dbReference type="OrthoDB" id="2142040at2759"/>
<protein>
    <recommendedName>
        <fullName evidence="1">Farnesoic acid O-methyl transferase domain-containing protein</fullName>
    </recommendedName>
</protein>
<comment type="caution">
    <text evidence="2">The sequence shown here is derived from an EMBL/GenBank/DDBJ whole genome shotgun (WGS) entry which is preliminary data.</text>
</comment>
<dbReference type="Proteomes" id="UP000596742">
    <property type="component" value="Unassembled WGS sequence"/>
</dbReference>
<organism evidence="2 3">
    <name type="scientific">Mytilus galloprovincialis</name>
    <name type="common">Mediterranean mussel</name>
    <dbReference type="NCBI Taxonomy" id="29158"/>
    <lineage>
        <taxon>Eukaryota</taxon>
        <taxon>Metazoa</taxon>
        <taxon>Spiralia</taxon>
        <taxon>Lophotrochozoa</taxon>
        <taxon>Mollusca</taxon>
        <taxon>Bivalvia</taxon>
        <taxon>Autobranchia</taxon>
        <taxon>Pteriomorphia</taxon>
        <taxon>Mytilida</taxon>
        <taxon>Mytiloidea</taxon>
        <taxon>Mytilidae</taxon>
        <taxon>Mytilinae</taxon>
        <taxon>Mytilus</taxon>
    </lineage>
</organism>
<reference evidence="2" key="1">
    <citation type="submission" date="2018-11" db="EMBL/GenBank/DDBJ databases">
        <authorList>
            <person name="Alioto T."/>
            <person name="Alioto T."/>
        </authorList>
    </citation>
    <scope>NUCLEOTIDE SEQUENCE</scope>
</reference>
<dbReference type="EMBL" id="UYJE01010056">
    <property type="protein sequence ID" value="VDI79325.1"/>
    <property type="molecule type" value="Genomic_DNA"/>
</dbReference>
<dbReference type="Pfam" id="PF12248">
    <property type="entry name" value="Methyltransf_FA"/>
    <property type="match status" value="2"/>
</dbReference>
<keyword evidence="3" id="KW-1185">Reference proteome</keyword>
<feature type="domain" description="Farnesoic acid O-methyl transferase" evidence="1">
    <location>
        <begin position="276"/>
        <end position="344"/>
    </location>
</feature>
<gene>
    <name evidence="2" type="ORF">MGAL_10B089362</name>
</gene>
<accession>A0A8B6HFY3</accession>
<dbReference type="InterPro" id="IPR022041">
    <property type="entry name" value="Methyltransf_FA"/>
</dbReference>